<organism evidence="2 3">
    <name type="scientific">Pseudomonas promysalinigenes</name>
    <dbReference type="NCBI Taxonomy" id="485898"/>
    <lineage>
        <taxon>Bacteria</taxon>
        <taxon>Pseudomonadati</taxon>
        <taxon>Pseudomonadota</taxon>
        <taxon>Gammaproteobacteria</taxon>
        <taxon>Pseudomonadales</taxon>
        <taxon>Pseudomonadaceae</taxon>
        <taxon>Pseudomonas</taxon>
    </lineage>
</organism>
<keyword evidence="3" id="KW-1185">Reference proteome</keyword>
<evidence type="ECO:0000259" key="1">
    <source>
        <dbReference type="Pfam" id="PF00753"/>
    </source>
</evidence>
<dbReference type="RefSeq" id="WP_261744354.1">
    <property type="nucleotide sequence ID" value="NZ_CP104557.1"/>
</dbReference>
<proteinExistence type="predicted"/>
<dbReference type="SUPFAM" id="SSF56281">
    <property type="entry name" value="Metallo-hydrolase/oxidoreductase"/>
    <property type="match status" value="1"/>
</dbReference>
<dbReference type="PANTHER" id="PTHR30619:SF1">
    <property type="entry name" value="RECOMBINATION PROTEIN 2"/>
    <property type="match status" value="1"/>
</dbReference>
<dbReference type="PANTHER" id="PTHR30619">
    <property type="entry name" value="DNA INTERNALIZATION/COMPETENCE PROTEIN COMEC/REC2"/>
    <property type="match status" value="1"/>
</dbReference>
<dbReference type="InterPro" id="IPR001279">
    <property type="entry name" value="Metallo-B-lactamas"/>
</dbReference>
<dbReference type="Proteomes" id="UP001064504">
    <property type="component" value="Chromosome"/>
</dbReference>
<reference evidence="2" key="1">
    <citation type="submission" date="2022-09" db="EMBL/GenBank/DDBJ databases">
        <title>Complete genome sequence of Pseudomonas promysalinigenes strain RL-WG26, a newly isolated PGPR with the potential for plant salinity stress alleviation.</title>
        <authorList>
            <person name="Ren L."/>
            <person name="Wang G."/>
            <person name="Hu H."/>
        </authorList>
    </citation>
    <scope>NUCLEOTIDE SEQUENCE</scope>
    <source>
        <strain evidence="2">RL-WG26</strain>
    </source>
</reference>
<dbReference type="Gene3D" id="3.60.15.10">
    <property type="entry name" value="Ribonuclease Z/Hydroxyacylglutathione hydrolase-like"/>
    <property type="match status" value="1"/>
</dbReference>
<accession>A0ABY6AJC6</accession>
<dbReference type="Pfam" id="PF00753">
    <property type="entry name" value="Lactamase_B"/>
    <property type="match status" value="1"/>
</dbReference>
<name>A0ABY6AJC6_9PSED</name>
<dbReference type="EMBL" id="CP104557">
    <property type="protein sequence ID" value="UXH39784.1"/>
    <property type="molecule type" value="Genomic_DNA"/>
</dbReference>
<dbReference type="InterPro" id="IPR036866">
    <property type="entry name" value="RibonucZ/Hydroxyglut_hydro"/>
</dbReference>
<sequence length="355" mass="39842">MFRVKAIQANEGDALLVSYGSALKKRHILIDGGPSGSLETLLFVLECERQTETLELEALVVTHYDLDHIQGVIELLNNLPSWLIIRDIWFNGYHHLQPFDILGPTEGDRLSALIRTKGLKWNASFCMQQNHREGPAIQQTTHPVKLRDELEVCVLSPDEAGLKALAANWQNPKLPPPEQSLAPDDLLGRSDKWPPLPLSTYRLDQFRSDRSVPNRSSIALLLTFKGKRMLLAADAWCDVIKNGLTKHLPNGEPIDLLKVSHHGSKGNTDRQLLNSLRCKKFLISTSGKGHNHPDHALIGRLVANHSNPTIYFNYKQGLSGKWHIKPFDWPSYVPQYPIGDTPYVEVELDPDSAST</sequence>
<protein>
    <recommendedName>
        <fullName evidence="1">Metallo-beta-lactamase domain-containing protein</fullName>
    </recommendedName>
</protein>
<feature type="domain" description="Metallo-beta-lactamase" evidence="1">
    <location>
        <begin position="24"/>
        <end position="77"/>
    </location>
</feature>
<evidence type="ECO:0000313" key="2">
    <source>
        <dbReference type="EMBL" id="UXH39784.1"/>
    </source>
</evidence>
<gene>
    <name evidence="2" type="ORF">N5C08_23030</name>
</gene>
<evidence type="ECO:0000313" key="3">
    <source>
        <dbReference type="Proteomes" id="UP001064504"/>
    </source>
</evidence>
<dbReference type="InterPro" id="IPR052159">
    <property type="entry name" value="Competence_DNA_uptake"/>
</dbReference>